<dbReference type="PANTHER" id="PTHR47991">
    <property type="entry name" value="OXOGLUTARATE/IRON-DEPENDENT DIOXYGENASE"/>
    <property type="match status" value="1"/>
</dbReference>
<dbReference type="SUPFAM" id="SSF51197">
    <property type="entry name" value="Clavaminate synthase-like"/>
    <property type="match status" value="1"/>
</dbReference>
<comment type="caution">
    <text evidence="5">The sequence shown here is derived from an EMBL/GenBank/DDBJ whole genome shotgun (WGS) entry which is preliminary data.</text>
</comment>
<reference evidence="5" key="1">
    <citation type="submission" date="2019-09" db="EMBL/GenBank/DDBJ databases">
        <title>Draft genome information of white flower Hibiscus syriacus.</title>
        <authorList>
            <person name="Kim Y.-M."/>
        </authorList>
    </citation>
    <scope>NUCLEOTIDE SEQUENCE [LARGE SCALE GENOMIC DNA]</scope>
    <source>
        <strain evidence="5">YM2019G1</strain>
    </source>
</reference>
<gene>
    <name evidence="5" type="ORF">F3Y22_tig00116996pilonHSYRG00327</name>
</gene>
<dbReference type="Pfam" id="PF14226">
    <property type="entry name" value="DIOX_N"/>
    <property type="match status" value="1"/>
</dbReference>
<dbReference type="AlphaFoldDB" id="A0A6A2WH46"/>
<accession>A0A6A2WH46</accession>
<dbReference type="GO" id="GO:0046872">
    <property type="term" value="F:metal ion binding"/>
    <property type="evidence" value="ECO:0007669"/>
    <property type="project" value="UniProtKB-KW"/>
</dbReference>
<sequence>METKVLQFGSLPVENVQALASKNLKNVPSRYIRPEVKLDVVSVDESLQVPVIDMSKLDDDDDDDEREKFHLVCKDWGFFQLLWMSEALMNHGVEDEVIEKMKMDTQDFFNLPLEGKMACAQIPNHIEGYGQAFVVSEEQKLDWEDMLFLFALPVPLRTMRFWPTNPPSFRLQIKRNEKWVPVKLMPGAFIINIGDMLEILSNGEYKSIEHRAVVNPAKEQLSIAAFRNPKNGTQIGPLPDLVMTNKALYRTLPLEEFLRLKMTRKLDGKCMIKKMML</sequence>
<dbReference type="InterPro" id="IPR044861">
    <property type="entry name" value="IPNS-like_FE2OG_OXY"/>
</dbReference>
<dbReference type="EMBL" id="VEPZ02001761">
    <property type="protein sequence ID" value="KAE8657261.1"/>
    <property type="molecule type" value="Genomic_DNA"/>
</dbReference>
<name>A0A6A2WH46_HIBSY</name>
<dbReference type="Gene3D" id="2.60.120.330">
    <property type="entry name" value="B-lactam Antibiotic, Isopenicillin N Synthase, Chain"/>
    <property type="match status" value="2"/>
</dbReference>
<evidence type="ECO:0000259" key="3">
    <source>
        <dbReference type="Pfam" id="PF03171"/>
    </source>
</evidence>
<feature type="domain" description="Non-haem dioxygenase N-terminal" evidence="4">
    <location>
        <begin position="49"/>
        <end position="165"/>
    </location>
</feature>
<evidence type="ECO:0000256" key="1">
    <source>
        <dbReference type="ARBA" id="ARBA00022723"/>
    </source>
</evidence>
<proteinExistence type="predicted"/>
<evidence type="ECO:0000313" key="6">
    <source>
        <dbReference type="Proteomes" id="UP000436088"/>
    </source>
</evidence>
<feature type="domain" description="Isopenicillin N synthase-like Fe(2+) 2OG dioxygenase" evidence="3">
    <location>
        <begin position="168"/>
        <end position="229"/>
    </location>
</feature>
<organism evidence="5 6">
    <name type="scientific">Hibiscus syriacus</name>
    <name type="common">Rose of Sharon</name>
    <dbReference type="NCBI Taxonomy" id="106335"/>
    <lineage>
        <taxon>Eukaryota</taxon>
        <taxon>Viridiplantae</taxon>
        <taxon>Streptophyta</taxon>
        <taxon>Embryophyta</taxon>
        <taxon>Tracheophyta</taxon>
        <taxon>Spermatophyta</taxon>
        <taxon>Magnoliopsida</taxon>
        <taxon>eudicotyledons</taxon>
        <taxon>Gunneridae</taxon>
        <taxon>Pentapetalae</taxon>
        <taxon>rosids</taxon>
        <taxon>malvids</taxon>
        <taxon>Malvales</taxon>
        <taxon>Malvaceae</taxon>
        <taxon>Malvoideae</taxon>
        <taxon>Hibiscus</taxon>
    </lineage>
</organism>
<dbReference type="InterPro" id="IPR027443">
    <property type="entry name" value="IPNS-like_sf"/>
</dbReference>
<evidence type="ECO:0000313" key="5">
    <source>
        <dbReference type="EMBL" id="KAE8657261.1"/>
    </source>
</evidence>
<dbReference type="InterPro" id="IPR050295">
    <property type="entry name" value="Plant_2OG-oxidoreductases"/>
</dbReference>
<keyword evidence="2" id="KW-0408">Iron</keyword>
<dbReference type="Pfam" id="PF03171">
    <property type="entry name" value="2OG-FeII_Oxy"/>
    <property type="match status" value="1"/>
</dbReference>
<dbReference type="InterPro" id="IPR026992">
    <property type="entry name" value="DIOX_N"/>
</dbReference>
<protein>
    <submittedName>
        <fullName evidence="5">S-norcoclaurine synthase 1</fullName>
    </submittedName>
</protein>
<evidence type="ECO:0000256" key="2">
    <source>
        <dbReference type="ARBA" id="ARBA00023004"/>
    </source>
</evidence>
<dbReference type="Proteomes" id="UP000436088">
    <property type="component" value="Unassembled WGS sequence"/>
</dbReference>
<keyword evidence="1" id="KW-0479">Metal-binding</keyword>
<keyword evidence="6" id="KW-1185">Reference proteome</keyword>
<evidence type="ECO:0000259" key="4">
    <source>
        <dbReference type="Pfam" id="PF14226"/>
    </source>
</evidence>